<gene>
    <name evidence="1" type="ORF">ACG5V6_27695</name>
</gene>
<organism evidence="1 2">
    <name type="scientific">Streptomyces chitinivorans</name>
    <dbReference type="NCBI Taxonomy" id="1257027"/>
    <lineage>
        <taxon>Bacteria</taxon>
        <taxon>Bacillati</taxon>
        <taxon>Actinomycetota</taxon>
        <taxon>Actinomycetes</taxon>
        <taxon>Kitasatosporales</taxon>
        <taxon>Streptomycetaceae</taxon>
        <taxon>Streptomyces</taxon>
    </lineage>
</organism>
<dbReference type="Proteomes" id="UP001607069">
    <property type="component" value="Unassembled WGS sequence"/>
</dbReference>
<proteinExistence type="predicted"/>
<protein>
    <submittedName>
        <fullName evidence="1">Uncharacterized protein</fullName>
    </submittedName>
</protein>
<sequence length="110" mass="11526">MTTTITMITTEPTGREVLASCLLASCLLGSRLSGTRAFGFTAARPASLAVLSIRERVSERPTQAPAVVAAAQADAYALTGAANGAGNGQKQAKHHTMWAFRGLEPWRDPA</sequence>
<dbReference type="EMBL" id="JBIHMK010000192">
    <property type="protein sequence ID" value="MFH0251979.1"/>
    <property type="molecule type" value="Genomic_DNA"/>
</dbReference>
<evidence type="ECO:0000313" key="1">
    <source>
        <dbReference type="EMBL" id="MFH0251979.1"/>
    </source>
</evidence>
<name>A0ABW7I1D2_9ACTN</name>
<keyword evidence="2" id="KW-1185">Reference proteome</keyword>
<dbReference type="RefSeq" id="WP_279948968.1">
    <property type="nucleotide sequence ID" value="NZ_BAABEN010000015.1"/>
</dbReference>
<evidence type="ECO:0000313" key="2">
    <source>
        <dbReference type="Proteomes" id="UP001607069"/>
    </source>
</evidence>
<reference evidence="1 2" key="1">
    <citation type="submission" date="2024-10" db="EMBL/GenBank/DDBJ databases">
        <authorList>
            <person name="Cho J.-C."/>
        </authorList>
    </citation>
    <scope>NUCLEOTIDE SEQUENCE [LARGE SCALE GENOMIC DNA]</scope>
    <source>
        <strain evidence="1 2">KCTC29696</strain>
    </source>
</reference>
<comment type="caution">
    <text evidence="1">The sequence shown here is derived from an EMBL/GenBank/DDBJ whole genome shotgun (WGS) entry which is preliminary data.</text>
</comment>
<accession>A0ABW7I1D2</accession>